<name>A0A0G4IE95_9ALVE</name>
<evidence type="ECO:0000313" key="2">
    <source>
        <dbReference type="EMBL" id="CEM55593.1"/>
    </source>
</evidence>
<feature type="region of interest" description="Disordered" evidence="1">
    <location>
        <begin position="168"/>
        <end position="189"/>
    </location>
</feature>
<feature type="region of interest" description="Disordered" evidence="1">
    <location>
        <begin position="73"/>
        <end position="125"/>
    </location>
</feature>
<accession>A0A0G4IE95</accession>
<sequence>MKAVAADKVVCFLGALDTDRVLQKMALSAIGEVLEAIADGTPRPPHASDMIAPLVWDLAKRVAACERGAHGGGSFPSRGSYGGNRTPASRWVPETQPPSGGGGQPMGWGGAAAAASTTRPSPFLRQPLSSQVQAGPKCGPCCYLRAKMPGHEGRKTDHAPDECPVKKAAEAKGPNTEESWVWETRLVPS</sequence>
<reference evidence="2" key="1">
    <citation type="submission" date="2014-11" db="EMBL/GenBank/DDBJ databases">
        <authorList>
            <person name="Otto D Thomas"/>
            <person name="Naeem Raeece"/>
        </authorList>
    </citation>
    <scope>NUCLEOTIDE SEQUENCE</scope>
</reference>
<evidence type="ECO:0000256" key="1">
    <source>
        <dbReference type="SAM" id="MobiDB-lite"/>
    </source>
</evidence>
<dbReference type="VEuPathDB" id="CryptoDB:Cvel_13670"/>
<gene>
    <name evidence="2" type="ORF">Cvel_13670</name>
</gene>
<dbReference type="EMBL" id="CDMZ01005892">
    <property type="protein sequence ID" value="CEM55593.1"/>
    <property type="molecule type" value="Genomic_DNA"/>
</dbReference>
<protein>
    <submittedName>
        <fullName evidence="2">Uncharacterized protein</fullName>
    </submittedName>
</protein>
<dbReference type="AlphaFoldDB" id="A0A0G4IE95"/>
<proteinExistence type="predicted"/>
<feature type="compositionally biased region" description="Low complexity" evidence="1">
    <location>
        <begin position="111"/>
        <end position="122"/>
    </location>
</feature>
<organism evidence="2">
    <name type="scientific">Chromera velia CCMP2878</name>
    <dbReference type="NCBI Taxonomy" id="1169474"/>
    <lineage>
        <taxon>Eukaryota</taxon>
        <taxon>Sar</taxon>
        <taxon>Alveolata</taxon>
        <taxon>Colpodellida</taxon>
        <taxon>Chromeraceae</taxon>
        <taxon>Chromera</taxon>
    </lineage>
</organism>
<feature type="compositionally biased region" description="Gly residues" evidence="1">
    <location>
        <begin position="99"/>
        <end position="110"/>
    </location>
</feature>